<accession>A0ABX8B4R7</accession>
<dbReference type="InterPro" id="IPR034154">
    <property type="entry name" value="TOPRIM_DnaG/twinkle"/>
</dbReference>
<feature type="region of interest" description="Disordered" evidence="1">
    <location>
        <begin position="851"/>
        <end position="931"/>
    </location>
</feature>
<evidence type="ECO:0000256" key="1">
    <source>
        <dbReference type="SAM" id="MobiDB-lite"/>
    </source>
</evidence>
<dbReference type="Pfam" id="PF13362">
    <property type="entry name" value="Toprim_3"/>
    <property type="match status" value="1"/>
</dbReference>
<gene>
    <name evidence="3" type="ORF">J8C05_11425</name>
</gene>
<feature type="domain" description="Toprim" evidence="2">
    <location>
        <begin position="236"/>
        <end position="327"/>
    </location>
</feature>
<feature type="compositionally biased region" description="Basic and acidic residues" evidence="1">
    <location>
        <begin position="921"/>
        <end position="931"/>
    </location>
</feature>
<organism evidence="3 4">
    <name type="scientific">Chloracidobacterium sp. N</name>
    <dbReference type="NCBI Taxonomy" id="2821540"/>
    <lineage>
        <taxon>Bacteria</taxon>
        <taxon>Pseudomonadati</taxon>
        <taxon>Acidobacteriota</taxon>
        <taxon>Terriglobia</taxon>
        <taxon>Terriglobales</taxon>
        <taxon>Acidobacteriaceae</taxon>
        <taxon>Chloracidobacterium</taxon>
        <taxon>Chloracidobacterium aggregatum</taxon>
    </lineage>
</organism>
<keyword evidence="4" id="KW-1185">Reference proteome</keyword>
<dbReference type="Pfam" id="PF13148">
    <property type="entry name" value="DUF3987"/>
    <property type="match status" value="1"/>
</dbReference>
<dbReference type="EMBL" id="CP072643">
    <property type="protein sequence ID" value="QUV95448.1"/>
    <property type="molecule type" value="Genomic_DNA"/>
</dbReference>
<evidence type="ECO:0000259" key="2">
    <source>
        <dbReference type="Pfam" id="PF13362"/>
    </source>
</evidence>
<dbReference type="RefSeq" id="WP_211423671.1">
    <property type="nucleotide sequence ID" value="NZ_CP072643.1"/>
</dbReference>
<feature type="compositionally biased region" description="Polar residues" evidence="1">
    <location>
        <begin position="978"/>
        <end position="987"/>
    </location>
</feature>
<name>A0ABX8B4R7_9BACT</name>
<dbReference type="InterPro" id="IPR025048">
    <property type="entry name" value="DUF3987"/>
</dbReference>
<feature type="compositionally biased region" description="Low complexity" evidence="1">
    <location>
        <begin position="889"/>
        <end position="911"/>
    </location>
</feature>
<proteinExistence type="predicted"/>
<reference evidence="3 4" key="1">
    <citation type="submission" date="2021-03" db="EMBL/GenBank/DDBJ databases">
        <title>Genomic and phenotypic characterization of Chloracidobacterium isolates provides evidence for multiple species.</title>
        <authorList>
            <person name="Saini M.K."/>
            <person name="Costas A.M.G."/>
            <person name="Tank M."/>
            <person name="Bryant D.A."/>
        </authorList>
    </citation>
    <scope>NUCLEOTIDE SEQUENCE [LARGE SCALE GENOMIC DNA]</scope>
    <source>
        <strain evidence="3 4">N</strain>
    </source>
</reference>
<feature type="compositionally biased region" description="Low complexity" evidence="1">
    <location>
        <begin position="851"/>
        <end position="861"/>
    </location>
</feature>
<protein>
    <submittedName>
        <fullName evidence="3">DUF3987 domain-containing protein</fullName>
    </submittedName>
</protein>
<evidence type="ECO:0000313" key="3">
    <source>
        <dbReference type="EMBL" id="QUV95448.1"/>
    </source>
</evidence>
<sequence length="1028" mass="110809">MTRLPEPIELDNLPVRNPGKLPGDGAPNHIEITGSLEDALPVIRERLGGAPKSLHETGDEPITFDTHTKGKQSGWAYVSRKPDGWLLTCGDRRGGVRYTIFVRDALAAGVAPDILLPASRQKDDGAAERAAQKANALCEMACPAGDDHPYLVRKGVKPTDALGELHVGRIREIIRYHPYAGGEPLEGRILIAPVVIGDKISTVELIDEQGRKSALKDGRKSGGYWATGTLPETGRLILAEGVATALSIAEALGEPVVAALSVGNIGKVGRALQRPGRELVIAADLGEGGKPHSDAIEAARKLGARLCAPPSGMGKGADFNDLHVRDGLDAVRAAFECPIPAVEIAGQDAGGTPLAVCLTDEHPLPPEQPFPVEALPELIREAVQEVQDYTQAPTVLVAASALTAASIAVQGLADVEINRMMRRPISLFLLTIAESGERKTTCDGYFTKPLREFVQEAGKKAEPALKDYRARMAAWEAKREGLLKAIQKAGRDGTGLDLSPDEQALIELEFQKPEKPPVPQLLYSDATTEALAYSLTHSWPSAGLVSSEAGAVFGGHSMSTDTVVRNLALLNQLWDGADFSVDRRTKESFHVRNVRLTIGLQVQPAVMHKFMDGHGAVSRGQGFLARCLLSCPKSTQGTRITKDPPSRTPGLDAFCQRLRNLLEVPLPRNEEKELEPPALYLAPKARECWKDYANRTERRLLDDLQGLRDVGSKAAENAARLAAVMHMFEQGDARDIGEEYIERAAHIVDWYLLEARRFFEESTGAIDLSDAARLKRWLREYCTTHKTDHVTCRNARNYGPIKDGKRFFAATNQLEENGDAWVQKDGRRHLLRINPTLLPLAMSDGGETVGSVGSVEWGGNEKTQPAYANGAEPPAQPPAYPSDSDRHLSGGSSRRVQGVSGSDDAAGSPSSEPHRPTPASDADRDADGEARREALARNRNAGKTVCLMCGETIDMCKCRKPQGNGEGAADRTVPGAEPSQQPANPSDSDGHSSKAADVQPDAGELCEDHRTPMTLDLDGTWACPSCGF</sequence>
<dbReference type="InterPro" id="IPR006171">
    <property type="entry name" value="TOPRIM_dom"/>
</dbReference>
<dbReference type="Proteomes" id="UP000677668">
    <property type="component" value="Chromosome 2"/>
</dbReference>
<evidence type="ECO:0000313" key="4">
    <source>
        <dbReference type="Proteomes" id="UP000677668"/>
    </source>
</evidence>
<dbReference type="CDD" id="cd01029">
    <property type="entry name" value="TOPRIM_primases"/>
    <property type="match status" value="1"/>
</dbReference>
<feature type="region of interest" description="Disordered" evidence="1">
    <location>
        <begin position="958"/>
        <end position="1009"/>
    </location>
</feature>
<feature type="region of interest" description="Disordered" evidence="1">
    <location>
        <begin position="1"/>
        <end position="25"/>
    </location>
</feature>